<dbReference type="EMBL" id="AEUZ02000001">
    <property type="protein sequence ID" value="EHJ57616.1"/>
    <property type="molecule type" value="Genomic_DNA"/>
</dbReference>
<organism evidence="5 6">
    <name type="scientific">Streptococcus urinalis 2285-97</name>
    <dbReference type="NCBI Taxonomy" id="764291"/>
    <lineage>
        <taxon>Bacteria</taxon>
        <taxon>Bacillati</taxon>
        <taxon>Bacillota</taxon>
        <taxon>Bacilli</taxon>
        <taxon>Lactobacillales</taxon>
        <taxon>Streptococcaceae</taxon>
        <taxon>Streptococcus</taxon>
    </lineage>
</organism>
<feature type="domain" description="HTH gntR-type" evidence="4">
    <location>
        <begin position="5"/>
        <end position="73"/>
    </location>
</feature>
<dbReference type="SMART" id="SM00345">
    <property type="entry name" value="HTH_GNTR"/>
    <property type="match status" value="1"/>
</dbReference>
<dbReference type="eggNOG" id="COG1725">
    <property type="taxonomic scope" value="Bacteria"/>
</dbReference>
<comment type="caution">
    <text evidence="5">The sequence shown here is derived from an EMBL/GenBank/DDBJ whole genome shotgun (WGS) entry which is preliminary data.</text>
</comment>
<reference evidence="5 6" key="1">
    <citation type="journal article" date="2014" name="Int. J. Syst. Evol. Microbiol.">
        <title>Phylogenomics and the dynamic genome evolution of the genus Streptococcus.</title>
        <authorList>
            <consortium name="The Broad Institute Genome Sequencing Platform"/>
            <person name="Richards V.P."/>
            <person name="Palmer S.R."/>
            <person name="Pavinski Bitar P.D."/>
            <person name="Qin X."/>
            <person name="Weinstock G.M."/>
            <person name="Highlander S.K."/>
            <person name="Town C.D."/>
            <person name="Burne R.A."/>
            <person name="Stanhope M.J."/>
        </authorList>
    </citation>
    <scope>NUCLEOTIDE SEQUENCE [LARGE SCALE GENOMIC DNA]</scope>
    <source>
        <strain evidence="5 6">2285-97</strain>
    </source>
</reference>
<evidence type="ECO:0000259" key="4">
    <source>
        <dbReference type="PROSITE" id="PS50949"/>
    </source>
</evidence>
<accession>G5KDA9</accession>
<dbReference type="STRING" id="764291.STRUR_1857"/>
<dbReference type="PANTHER" id="PTHR38445">
    <property type="entry name" value="HTH-TYPE TRANSCRIPTIONAL REPRESSOR YTRA"/>
    <property type="match status" value="1"/>
</dbReference>
<dbReference type="SUPFAM" id="SSF46785">
    <property type="entry name" value="Winged helix' DNA-binding domain"/>
    <property type="match status" value="1"/>
</dbReference>
<dbReference type="InterPro" id="IPR000524">
    <property type="entry name" value="Tscrpt_reg_HTH_GntR"/>
</dbReference>
<evidence type="ECO:0000256" key="2">
    <source>
        <dbReference type="ARBA" id="ARBA00023125"/>
    </source>
</evidence>
<gene>
    <name evidence="5" type="ORF">STRUR_1857</name>
</gene>
<evidence type="ECO:0000256" key="3">
    <source>
        <dbReference type="ARBA" id="ARBA00023163"/>
    </source>
</evidence>
<dbReference type="InterPro" id="IPR036390">
    <property type="entry name" value="WH_DNA-bd_sf"/>
</dbReference>
<evidence type="ECO:0000313" key="5">
    <source>
        <dbReference type="EMBL" id="EHJ57616.1"/>
    </source>
</evidence>
<keyword evidence="6" id="KW-1185">Reference proteome</keyword>
<sequence length="121" mass="13945">MNDAIPIYLQIAQIIEDDIISGRYQMDDKVPSTNEFAKLLQINPATAGKGLNDLVNQEILYKKRGMGMFVTENARNIITKKRQHAFSHYLLPDFLKEAQQLDIQKDELIKMIEEIYDVTSD</sequence>
<dbReference type="PROSITE" id="PS50949">
    <property type="entry name" value="HTH_GNTR"/>
    <property type="match status" value="1"/>
</dbReference>
<dbReference type="GO" id="GO:0003700">
    <property type="term" value="F:DNA-binding transcription factor activity"/>
    <property type="evidence" value="ECO:0007669"/>
    <property type="project" value="InterPro"/>
</dbReference>
<dbReference type="RefSeq" id="WP_006740316.1">
    <property type="nucleotide sequence ID" value="NZ_AEUZ02000001.1"/>
</dbReference>
<keyword evidence="1" id="KW-0805">Transcription regulation</keyword>
<dbReference type="Proteomes" id="UP000005388">
    <property type="component" value="Unassembled WGS sequence"/>
</dbReference>
<dbReference type="Gene3D" id="1.10.10.10">
    <property type="entry name" value="Winged helix-like DNA-binding domain superfamily/Winged helix DNA-binding domain"/>
    <property type="match status" value="1"/>
</dbReference>
<dbReference type="PANTHER" id="PTHR38445:SF10">
    <property type="entry name" value="GNTR-FAMILY TRANSCRIPTIONAL REGULATOR"/>
    <property type="match status" value="1"/>
</dbReference>
<keyword evidence="2" id="KW-0238">DNA-binding</keyword>
<dbReference type="InterPro" id="IPR036388">
    <property type="entry name" value="WH-like_DNA-bd_sf"/>
</dbReference>
<name>G5KDA9_9STRE</name>
<keyword evidence="3" id="KW-0804">Transcription</keyword>
<dbReference type="CDD" id="cd07377">
    <property type="entry name" value="WHTH_GntR"/>
    <property type="match status" value="1"/>
</dbReference>
<evidence type="ECO:0000313" key="6">
    <source>
        <dbReference type="Proteomes" id="UP000005388"/>
    </source>
</evidence>
<dbReference type="GO" id="GO:0003677">
    <property type="term" value="F:DNA binding"/>
    <property type="evidence" value="ECO:0007669"/>
    <property type="project" value="UniProtKB-KW"/>
</dbReference>
<protein>
    <submittedName>
        <fullName evidence="5">Bacterial regulatory protein, GntR family</fullName>
    </submittedName>
</protein>
<dbReference type="AlphaFoldDB" id="G5KDA9"/>
<proteinExistence type="predicted"/>
<dbReference type="Pfam" id="PF00392">
    <property type="entry name" value="GntR"/>
    <property type="match status" value="1"/>
</dbReference>
<evidence type="ECO:0000256" key="1">
    <source>
        <dbReference type="ARBA" id="ARBA00023015"/>
    </source>
</evidence>